<evidence type="ECO:0000313" key="8">
    <source>
        <dbReference type="EMBL" id="SCX21167.1"/>
    </source>
</evidence>
<dbReference type="InterPro" id="IPR010538">
    <property type="entry name" value="DHOR"/>
</dbReference>
<protein>
    <submittedName>
        <fullName evidence="8">Putative thiol oxidoreductase</fullName>
    </submittedName>
</protein>
<dbReference type="GO" id="GO:0004130">
    <property type="term" value="F:cytochrome-c peroxidase activity"/>
    <property type="evidence" value="ECO:0007669"/>
    <property type="project" value="TreeGrafter"/>
</dbReference>
<dbReference type="STRING" id="1907666.DSM25559_2027"/>
<gene>
    <name evidence="8" type="ORF">DSM25559_2027</name>
</gene>
<feature type="signal peptide" evidence="6">
    <location>
        <begin position="1"/>
        <end position="24"/>
    </location>
</feature>
<keyword evidence="2 4" id="KW-0479">Metal-binding</keyword>
<keyword evidence="1 4" id="KW-0349">Heme</keyword>
<feature type="region of interest" description="Disordered" evidence="5">
    <location>
        <begin position="118"/>
        <end position="144"/>
    </location>
</feature>
<dbReference type="EMBL" id="FMUE01000004">
    <property type="protein sequence ID" value="SCX21167.1"/>
    <property type="molecule type" value="Genomic_DNA"/>
</dbReference>
<evidence type="ECO:0000259" key="7">
    <source>
        <dbReference type="PROSITE" id="PS51007"/>
    </source>
</evidence>
<dbReference type="GO" id="GO:0009055">
    <property type="term" value="F:electron transfer activity"/>
    <property type="evidence" value="ECO:0007669"/>
    <property type="project" value="InterPro"/>
</dbReference>
<organism evidence="8 9">
    <name type="scientific">Agrobacterium rosae</name>
    <dbReference type="NCBI Taxonomy" id="1972867"/>
    <lineage>
        <taxon>Bacteria</taxon>
        <taxon>Pseudomonadati</taxon>
        <taxon>Pseudomonadota</taxon>
        <taxon>Alphaproteobacteria</taxon>
        <taxon>Hyphomicrobiales</taxon>
        <taxon>Rhizobiaceae</taxon>
        <taxon>Rhizobium/Agrobacterium group</taxon>
        <taxon>Agrobacterium</taxon>
    </lineage>
</organism>
<dbReference type="PROSITE" id="PS51007">
    <property type="entry name" value="CYTC"/>
    <property type="match status" value="1"/>
</dbReference>
<dbReference type="SUPFAM" id="SSF46626">
    <property type="entry name" value="Cytochrome c"/>
    <property type="match status" value="1"/>
</dbReference>
<sequence length="568" mass="61292">MRHLRQLCLFCLLFILAASSIAITHDSALGLPPSVLPDISPTGGEIGQSHALRFIRDVEDVRKIATCQSPHLWGRCPAGQRGVSQAHHGVLGGTEAENTTRNDLSTADLTRVTRITRPTADFSKAEPSEAMSAGAATTTATTDPFSQPSANMSFERGHDFKLGNALFQKLWVSSPSSTQASDGLGPLYNARSCQTCHIKDGRGRPPVGNEDAVSMFLRLARPARTPKETKAIADHDILNFPDATYGRQLQNLAVPGLNPEGKLAISYEEQTVTLGDGETVSLRKPSYGIEGLSYGPLEPDTTLSARIAQPTLGLGLIEAIADADILANAKLDGGRPAWVRDHRTGALKLGRFGWKAQNASVRDQAANALSHDIGISSPDAPNAFGDCTDKETDCLSMPTGVQKRLGDVEAPSPVLDLMTFYTENLAVPARRNVDDPKVLRGKQQFYEAGCASCHVPKFVTKRDANDPLHSFQLIWPYSDFLLHDMGEGLADGQQVGEAGGRDWRTQPLWGIGLTQAVNGNGFYLHDGRARSLTEAILWHGGEAQKARDAFAALQKSDRQALLTFLESL</sequence>
<dbReference type="PANTHER" id="PTHR30600">
    <property type="entry name" value="CYTOCHROME C PEROXIDASE-RELATED"/>
    <property type="match status" value="1"/>
</dbReference>
<reference evidence="9" key="1">
    <citation type="submission" date="2016-10" db="EMBL/GenBank/DDBJ databases">
        <authorList>
            <person name="Wibberg D."/>
        </authorList>
    </citation>
    <scope>NUCLEOTIDE SEQUENCE [LARGE SCALE GENOMIC DNA]</scope>
</reference>
<evidence type="ECO:0000256" key="4">
    <source>
        <dbReference type="PROSITE-ProRule" id="PRU00433"/>
    </source>
</evidence>
<evidence type="ECO:0000256" key="3">
    <source>
        <dbReference type="ARBA" id="ARBA00023004"/>
    </source>
</evidence>
<dbReference type="InterPro" id="IPR009056">
    <property type="entry name" value="Cyt_c-like_dom"/>
</dbReference>
<dbReference type="GO" id="GO:0046872">
    <property type="term" value="F:metal ion binding"/>
    <property type="evidence" value="ECO:0007669"/>
    <property type="project" value="UniProtKB-KW"/>
</dbReference>
<dbReference type="InterPro" id="IPR051395">
    <property type="entry name" value="Cytochrome_c_Peroxidase/MauG"/>
</dbReference>
<evidence type="ECO:0000256" key="5">
    <source>
        <dbReference type="SAM" id="MobiDB-lite"/>
    </source>
</evidence>
<dbReference type="PANTHER" id="PTHR30600:SF4">
    <property type="entry name" value="CYTOCHROME C DOMAIN-CONTAINING PROTEIN"/>
    <property type="match status" value="1"/>
</dbReference>
<keyword evidence="6" id="KW-0732">Signal</keyword>
<name>A0A1R3TUE6_9HYPH</name>
<accession>A0A1R3TUE6</accession>
<feature type="chain" id="PRO_5012187478" evidence="6">
    <location>
        <begin position="25"/>
        <end position="568"/>
    </location>
</feature>
<proteinExistence type="predicted"/>
<dbReference type="Gene3D" id="1.10.760.10">
    <property type="entry name" value="Cytochrome c-like domain"/>
    <property type="match status" value="1"/>
</dbReference>
<dbReference type="Proteomes" id="UP000187891">
    <property type="component" value="Unassembled WGS sequence"/>
</dbReference>
<dbReference type="Pfam" id="PF06537">
    <property type="entry name" value="DHOR"/>
    <property type="match status" value="1"/>
</dbReference>
<evidence type="ECO:0000256" key="1">
    <source>
        <dbReference type="ARBA" id="ARBA00022617"/>
    </source>
</evidence>
<dbReference type="AlphaFoldDB" id="A0A1R3TUE6"/>
<evidence type="ECO:0000313" key="9">
    <source>
        <dbReference type="Proteomes" id="UP000187891"/>
    </source>
</evidence>
<feature type="compositionally biased region" description="Low complexity" evidence="5">
    <location>
        <begin position="130"/>
        <end position="142"/>
    </location>
</feature>
<dbReference type="GO" id="GO:0020037">
    <property type="term" value="F:heme binding"/>
    <property type="evidence" value="ECO:0007669"/>
    <property type="project" value="InterPro"/>
</dbReference>
<dbReference type="InterPro" id="IPR036909">
    <property type="entry name" value="Cyt_c-like_dom_sf"/>
</dbReference>
<evidence type="ECO:0000256" key="6">
    <source>
        <dbReference type="SAM" id="SignalP"/>
    </source>
</evidence>
<keyword evidence="3 4" id="KW-0408">Iron</keyword>
<feature type="domain" description="Cytochrome c" evidence="7">
    <location>
        <begin position="436"/>
        <end position="568"/>
    </location>
</feature>
<evidence type="ECO:0000256" key="2">
    <source>
        <dbReference type="ARBA" id="ARBA00022723"/>
    </source>
</evidence>